<keyword evidence="4" id="KW-1185">Reference proteome</keyword>
<protein>
    <recommendedName>
        <fullName evidence="5">Group XIIA secretory phospholipase A2</fullName>
    </recommendedName>
</protein>
<dbReference type="EMBL" id="OV121140">
    <property type="protein sequence ID" value="CAH0563310.1"/>
    <property type="molecule type" value="Genomic_DNA"/>
</dbReference>
<dbReference type="PANTHER" id="PTHR12824:SF8">
    <property type="entry name" value="GXIVSPLA2, ISOFORM A"/>
    <property type="match status" value="1"/>
</dbReference>
<dbReference type="InterPro" id="IPR033113">
    <property type="entry name" value="PLA2_histidine"/>
</dbReference>
<evidence type="ECO:0000313" key="4">
    <source>
        <dbReference type="Proteomes" id="UP001154078"/>
    </source>
</evidence>
<reference evidence="3" key="1">
    <citation type="submission" date="2021-12" db="EMBL/GenBank/DDBJ databases">
        <authorList>
            <person name="King R."/>
        </authorList>
    </citation>
    <scope>NUCLEOTIDE SEQUENCE</scope>
</reference>
<sequence>MNIPYGKLTIYLLTFVGYIYSGYGSGILGNLRDAVLSAESVFGDVFKNVINLAQKFRNLHDVFDAAVDEECIFKCPNGFPPKPNRNHVPKADGCGSLGLNINSEYLPVKEMTKCCDLHDICYDTCNKNKETCDVDFKRCLYKYCDTYEKSLGGPTIMKACKGAAKMLFTGTLTLGCRSYLEAQKVACYCSDAKPPSYGWKDKKNAKYSRGDGEL</sequence>
<dbReference type="SUPFAM" id="SSF48619">
    <property type="entry name" value="Phospholipase A2, PLA2"/>
    <property type="match status" value="1"/>
</dbReference>
<evidence type="ECO:0000256" key="2">
    <source>
        <dbReference type="ARBA" id="ARBA00022525"/>
    </source>
</evidence>
<proteinExistence type="predicted"/>
<evidence type="ECO:0008006" key="5">
    <source>
        <dbReference type="Google" id="ProtNLM"/>
    </source>
</evidence>
<dbReference type="GO" id="GO:0004623">
    <property type="term" value="F:phospholipase A2 activity"/>
    <property type="evidence" value="ECO:0007669"/>
    <property type="project" value="InterPro"/>
</dbReference>
<dbReference type="PANTHER" id="PTHR12824">
    <property type="entry name" value="GROUP XII SECRETORY PHOSPHOLIPASE A2 FAMILY MEMBER"/>
    <property type="match status" value="1"/>
</dbReference>
<name>A0A9P0BDD8_BRAAE</name>
<comment type="subcellular location">
    <subcellularLocation>
        <location evidence="1">Secreted</location>
    </subcellularLocation>
</comment>
<organism evidence="3 4">
    <name type="scientific">Brassicogethes aeneus</name>
    <name type="common">Rape pollen beetle</name>
    <name type="synonym">Meligethes aeneus</name>
    <dbReference type="NCBI Taxonomy" id="1431903"/>
    <lineage>
        <taxon>Eukaryota</taxon>
        <taxon>Metazoa</taxon>
        <taxon>Ecdysozoa</taxon>
        <taxon>Arthropoda</taxon>
        <taxon>Hexapoda</taxon>
        <taxon>Insecta</taxon>
        <taxon>Pterygota</taxon>
        <taxon>Neoptera</taxon>
        <taxon>Endopterygota</taxon>
        <taxon>Coleoptera</taxon>
        <taxon>Polyphaga</taxon>
        <taxon>Cucujiformia</taxon>
        <taxon>Nitidulidae</taxon>
        <taxon>Meligethinae</taxon>
        <taxon>Brassicogethes</taxon>
    </lineage>
</organism>
<accession>A0A9P0BDD8</accession>
<dbReference type="Gene3D" id="1.20.90.10">
    <property type="entry name" value="Phospholipase A2 domain"/>
    <property type="match status" value="1"/>
</dbReference>
<evidence type="ECO:0000256" key="1">
    <source>
        <dbReference type="ARBA" id="ARBA00004613"/>
    </source>
</evidence>
<dbReference type="Pfam" id="PF06951">
    <property type="entry name" value="PLA2G12"/>
    <property type="match status" value="1"/>
</dbReference>
<keyword evidence="2" id="KW-0964">Secreted</keyword>
<dbReference type="GO" id="GO:0005509">
    <property type="term" value="F:calcium ion binding"/>
    <property type="evidence" value="ECO:0007669"/>
    <property type="project" value="InterPro"/>
</dbReference>
<dbReference type="InterPro" id="IPR010711">
    <property type="entry name" value="PLA2G12"/>
</dbReference>
<dbReference type="PROSITE" id="PS00118">
    <property type="entry name" value="PA2_HIS"/>
    <property type="match status" value="1"/>
</dbReference>
<dbReference type="AlphaFoldDB" id="A0A9P0BDD8"/>
<dbReference type="GO" id="GO:0006644">
    <property type="term" value="P:phospholipid metabolic process"/>
    <property type="evidence" value="ECO:0007669"/>
    <property type="project" value="InterPro"/>
</dbReference>
<dbReference type="Proteomes" id="UP001154078">
    <property type="component" value="Chromosome 9"/>
</dbReference>
<dbReference type="GO" id="GO:0050482">
    <property type="term" value="P:arachidonate secretion"/>
    <property type="evidence" value="ECO:0007669"/>
    <property type="project" value="InterPro"/>
</dbReference>
<evidence type="ECO:0000313" key="3">
    <source>
        <dbReference type="EMBL" id="CAH0563310.1"/>
    </source>
</evidence>
<dbReference type="InterPro" id="IPR036444">
    <property type="entry name" value="PLipase_A2_dom_sf"/>
</dbReference>
<dbReference type="OrthoDB" id="3935740at2759"/>
<dbReference type="GO" id="GO:0005576">
    <property type="term" value="C:extracellular region"/>
    <property type="evidence" value="ECO:0007669"/>
    <property type="project" value="UniProtKB-SubCell"/>
</dbReference>
<gene>
    <name evidence="3" type="ORF">MELIAE_LOCUS12167</name>
</gene>
<dbReference type="GO" id="GO:0016042">
    <property type="term" value="P:lipid catabolic process"/>
    <property type="evidence" value="ECO:0007669"/>
    <property type="project" value="InterPro"/>
</dbReference>